<evidence type="ECO:0000313" key="1">
    <source>
        <dbReference type="EMBL" id="GMH02218.1"/>
    </source>
</evidence>
<comment type="caution">
    <text evidence="1">The sequence shown here is derived from an EMBL/GenBank/DDBJ whole genome shotgun (WGS) entry which is preliminary data.</text>
</comment>
<dbReference type="AlphaFoldDB" id="A0AAD3XEL6"/>
<proteinExistence type="predicted"/>
<keyword evidence="2" id="KW-1185">Reference proteome</keyword>
<gene>
    <name evidence="1" type="ORF">Nepgr_004057</name>
</gene>
<dbReference type="Proteomes" id="UP001279734">
    <property type="component" value="Unassembled WGS sequence"/>
</dbReference>
<reference evidence="1" key="1">
    <citation type="submission" date="2023-05" db="EMBL/GenBank/DDBJ databases">
        <title>Nepenthes gracilis genome sequencing.</title>
        <authorList>
            <person name="Fukushima K."/>
        </authorList>
    </citation>
    <scope>NUCLEOTIDE SEQUENCE</scope>
    <source>
        <strain evidence="1">SING2019-196</strain>
    </source>
</reference>
<name>A0AAD3XEL6_NEPGR</name>
<organism evidence="1 2">
    <name type="scientific">Nepenthes gracilis</name>
    <name type="common">Slender pitcher plant</name>
    <dbReference type="NCBI Taxonomy" id="150966"/>
    <lineage>
        <taxon>Eukaryota</taxon>
        <taxon>Viridiplantae</taxon>
        <taxon>Streptophyta</taxon>
        <taxon>Embryophyta</taxon>
        <taxon>Tracheophyta</taxon>
        <taxon>Spermatophyta</taxon>
        <taxon>Magnoliopsida</taxon>
        <taxon>eudicotyledons</taxon>
        <taxon>Gunneridae</taxon>
        <taxon>Pentapetalae</taxon>
        <taxon>Caryophyllales</taxon>
        <taxon>Nepenthaceae</taxon>
        <taxon>Nepenthes</taxon>
    </lineage>
</organism>
<protein>
    <submittedName>
        <fullName evidence="1">Uncharacterized protein</fullName>
    </submittedName>
</protein>
<dbReference type="EMBL" id="BSYO01000003">
    <property type="protein sequence ID" value="GMH02218.1"/>
    <property type="molecule type" value="Genomic_DNA"/>
</dbReference>
<evidence type="ECO:0000313" key="2">
    <source>
        <dbReference type="Proteomes" id="UP001279734"/>
    </source>
</evidence>
<sequence length="116" mass="12155">MNGHPTPVDHQLDEMESCVVIDPLNPKGTLQHPSLLGEASTKSSLAMSEVKEVANDDVMMERPSSGNVKASHPPLCEATSVVKYPCKCPCAGEALVFHVSPSGGVSELVDPAEDGS</sequence>
<accession>A0AAD3XEL6</accession>